<reference evidence="2" key="1">
    <citation type="submission" date="2021-06" db="EMBL/GenBank/DDBJ databases">
        <authorList>
            <person name="Hodson N. C."/>
            <person name="Mongue J. A."/>
            <person name="Jaron S. K."/>
        </authorList>
    </citation>
    <scope>NUCLEOTIDE SEQUENCE</scope>
</reference>
<organism evidence="2 3">
    <name type="scientific">Allacma fusca</name>
    <dbReference type="NCBI Taxonomy" id="39272"/>
    <lineage>
        <taxon>Eukaryota</taxon>
        <taxon>Metazoa</taxon>
        <taxon>Ecdysozoa</taxon>
        <taxon>Arthropoda</taxon>
        <taxon>Hexapoda</taxon>
        <taxon>Collembola</taxon>
        <taxon>Symphypleona</taxon>
        <taxon>Sminthuridae</taxon>
        <taxon>Allacma</taxon>
    </lineage>
</organism>
<evidence type="ECO:0000256" key="1">
    <source>
        <dbReference type="SAM" id="MobiDB-lite"/>
    </source>
</evidence>
<keyword evidence="3" id="KW-1185">Reference proteome</keyword>
<dbReference type="Proteomes" id="UP000708208">
    <property type="component" value="Unassembled WGS sequence"/>
</dbReference>
<feature type="non-terminal residue" evidence="2">
    <location>
        <position position="1"/>
    </location>
</feature>
<dbReference type="AlphaFoldDB" id="A0A8J2KX02"/>
<protein>
    <submittedName>
        <fullName evidence="2">Uncharacterized protein</fullName>
    </submittedName>
</protein>
<accession>A0A8J2KX02</accession>
<gene>
    <name evidence="2" type="ORF">AFUS01_LOCUS31830</name>
</gene>
<feature type="region of interest" description="Disordered" evidence="1">
    <location>
        <begin position="46"/>
        <end position="77"/>
    </location>
</feature>
<evidence type="ECO:0000313" key="3">
    <source>
        <dbReference type="Proteomes" id="UP000708208"/>
    </source>
</evidence>
<sequence length="77" mass="8843">MGATTNLRTDIWSTRMPLSVIYWWWCNPGLKKCWKKWRSTGRFPASGSHTFYGRSHRINSRPPTEGLSISSLLLTTG</sequence>
<proteinExistence type="predicted"/>
<name>A0A8J2KX02_9HEXA</name>
<evidence type="ECO:0000313" key="2">
    <source>
        <dbReference type="EMBL" id="CAG7821496.1"/>
    </source>
</evidence>
<feature type="compositionally biased region" description="Low complexity" evidence="1">
    <location>
        <begin position="67"/>
        <end position="77"/>
    </location>
</feature>
<dbReference type="EMBL" id="CAJVCH010512863">
    <property type="protein sequence ID" value="CAG7821496.1"/>
    <property type="molecule type" value="Genomic_DNA"/>
</dbReference>
<comment type="caution">
    <text evidence="2">The sequence shown here is derived from an EMBL/GenBank/DDBJ whole genome shotgun (WGS) entry which is preliminary data.</text>
</comment>